<accession>A0ABT2I1Y8</accession>
<evidence type="ECO:0000313" key="1">
    <source>
        <dbReference type="EMBL" id="MCT2398815.1"/>
    </source>
</evidence>
<keyword evidence="2" id="KW-1185">Reference proteome</keyword>
<proteinExistence type="predicted"/>
<reference evidence="1" key="1">
    <citation type="submission" date="2022-09" db="EMBL/GenBank/DDBJ databases">
        <title>Novosphingobium sp. Nov., a polycyclic aromatic hydrocarbon-degrading bacterium isolated form mangrove sediments in HongKong.</title>
        <authorList>
            <person name="Hu Z."/>
        </authorList>
    </citation>
    <scope>NUCLEOTIDE SEQUENCE</scope>
    <source>
        <strain evidence="1">HK4-1</strain>
    </source>
</reference>
<dbReference type="EMBL" id="JANZXA010000002">
    <property type="protein sequence ID" value="MCT2398815.1"/>
    <property type="molecule type" value="Genomic_DNA"/>
</dbReference>
<organism evidence="1 2">
    <name type="scientific">Novosphingobium mangrovi</name>
    <name type="common">ex Huang et al. 2023</name>
    <dbReference type="NCBI Taxonomy" id="2976432"/>
    <lineage>
        <taxon>Bacteria</taxon>
        <taxon>Pseudomonadati</taxon>
        <taxon>Pseudomonadota</taxon>
        <taxon>Alphaproteobacteria</taxon>
        <taxon>Sphingomonadales</taxon>
        <taxon>Sphingomonadaceae</taxon>
        <taxon>Novosphingobium</taxon>
    </lineage>
</organism>
<dbReference type="RefSeq" id="WP_260044322.1">
    <property type="nucleotide sequence ID" value="NZ_JANZXA010000002.1"/>
</dbReference>
<gene>
    <name evidence="1" type="ORF">NZK81_04590</name>
</gene>
<evidence type="ECO:0000313" key="2">
    <source>
        <dbReference type="Proteomes" id="UP001165583"/>
    </source>
</evidence>
<name>A0ABT2I1Y8_9SPHN</name>
<protein>
    <submittedName>
        <fullName evidence="1">Uncharacterized protein</fullName>
    </submittedName>
</protein>
<dbReference type="Proteomes" id="UP001165583">
    <property type="component" value="Unassembled WGS sequence"/>
</dbReference>
<sequence length="115" mass="12839">MTEGYELPEGFEGLEAMAEKWARPTEDERNAIRFNAGAEDFAEFCEVMMPRLPGLLGRLAGYDPSPSDPAENRALQLVCAFAEAAPHHELYGGSPQVPFSFDARRFVPEHGRQRL</sequence>
<comment type="caution">
    <text evidence="1">The sequence shown here is derived from an EMBL/GenBank/DDBJ whole genome shotgun (WGS) entry which is preliminary data.</text>
</comment>